<gene>
    <name evidence="2" type="ORF">ICL16_36050</name>
</gene>
<dbReference type="AlphaFoldDB" id="A0A8J6XIA0"/>
<keyword evidence="1" id="KW-0812">Transmembrane</keyword>
<protein>
    <submittedName>
        <fullName evidence="2">Uncharacterized protein</fullName>
    </submittedName>
</protein>
<feature type="transmembrane region" description="Helical" evidence="1">
    <location>
        <begin position="74"/>
        <end position="92"/>
    </location>
</feature>
<name>A0A8J6XIA0_9CYAN</name>
<keyword evidence="3" id="KW-1185">Reference proteome</keyword>
<keyword evidence="1" id="KW-0472">Membrane</keyword>
<evidence type="ECO:0000313" key="3">
    <source>
        <dbReference type="Proteomes" id="UP000629098"/>
    </source>
</evidence>
<keyword evidence="1" id="KW-1133">Transmembrane helix</keyword>
<evidence type="ECO:0000256" key="1">
    <source>
        <dbReference type="SAM" id="Phobius"/>
    </source>
</evidence>
<dbReference type="RefSeq" id="WP_190836390.1">
    <property type="nucleotide sequence ID" value="NZ_CAWPPI010000109.1"/>
</dbReference>
<proteinExistence type="predicted"/>
<dbReference type="Proteomes" id="UP000629098">
    <property type="component" value="Unassembled WGS sequence"/>
</dbReference>
<sequence>MNPQQKEDIHHRLKQMEVEINSSQPGNERLKAAKVKFITWFNNLSTTGKLGFGGVAVVLGFVLVQAVLKLVAAVISLALLSLLVYVGYKFLVSNHQSNQ</sequence>
<feature type="transmembrane region" description="Helical" evidence="1">
    <location>
        <begin position="50"/>
        <end position="68"/>
    </location>
</feature>
<evidence type="ECO:0000313" key="2">
    <source>
        <dbReference type="EMBL" id="MBD2777320.1"/>
    </source>
</evidence>
<accession>A0A8J6XIA0</accession>
<reference evidence="2" key="1">
    <citation type="submission" date="2020-09" db="EMBL/GenBank/DDBJ databases">
        <title>Iningainema tapete sp. nov. (Scytonemataceae, Cyanobacteria) from greenhouses in central Florida (USA) produces two types of nodularin with biosynthetic potential for microcystin-LR and anabaenopeptins.</title>
        <authorList>
            <person name="Berthold D.E."/>
            <person name="Lefler F.W."/>
            <person name="Huang I.-S."/>
            <person name="Abdulla H."/>
            <person name="Zimba P.V."/>
            <person name="Laughinghouse H.D. IV."/>
        </authorList>
    </citation>
    <scope>NUCLEOTIDE SEQUENCE</scope>
    <source>
        <strain evidence="2">BLCCT55</strain>
    </source>
</reference>
<organism evidence="2 3">
    <name type="scientific">Iningainema tapete BLCC-T55</name>
    <dbReference type="NCBI Taxonomy" id="2748662"/>
    <lineage>
        <taxon>Bacteria</taxon>
        <taxon>Bacillati</taxon>
        <taxon>Cyanobacteriota</taxon>
        <taxon>Cyanophyceae</taxon>
        <taxon>Nostocales</taxon>
        <taxon>Scytonemataceae</taxon>
        <taxon>Iningainema tapete</taxon>
    </lineage>
</organism>
<comment type="caution">
    <text evidence="2">The sequence shown here is derived from an EMBL/GenBank/DDBJ whole genome shotgun (WGS) entry which is preliminary data.</text>
</comment>
<dbReference type="EMBL" id="JACXAE010000109">
    <property type="protein sequence ID" value="MBD2777320.1"/>
    <property type="molecule type" value="Genomic_DNA"/>
</dbReference>